<gene>
    <name evidence="1" type="ORF">Scep_020082</name>
</gene>
<organism evidence="1 2">
    <name type="scientific">Stephania cephalantha</name>
    <dbReference type="NCBI Taxonomy" id="152367"/>
    <lineage>
        <taxon>Eukaryota</taxon>
        <taxon>Viridiplantae</taxon>
        <taxon>Streptophyta</taxon>
        <taxon>Embryophyta</taxon>
        <taxon>Tracheophyta</taxon>
        <taxon>Spermatophyta</taxon>
        <taxon>Magnoliopsida</taxon>
        <taxon>Ranunculales</taxon>
        <taxon>Menispermaceae</taxon>
        <taxon>Menispermoideae</taxon>
        <taxon>Cissampelideae</taxon>
        <taxon>Stephania</taxon>
    </lineage>
</organism>
<accession>A0AAP0ICF9</accession>
<evidence type="ECO:0000313" key="2">
    <source>
        <dbReference type="Proteomes" id="UP001419268"/>
    </source>
</evidence>
<keyword evidence="2" id="KW-1185">Reference proteome</keyword>
<dbReference type="AlphaFoldDB" id="A0AAP0ICF9"/>
<sequence>MSSATIATHIISRIIDLPDTITFFTLKAIVSIKHQNQPYWYMSCSKCKRFTTAEYKEEFDCLQCKNNNCHGLPRYITNL</sequence>
<comment type="caution">
    <text evidence="1">The sequence shown here is derived from an EMBL/GenBank/DDBJ whole genome shotgun (WGS) entry which is preliminary data.</text>
</comment>
<name>A0AAP0ICF9_9MAGN</name>
<dbReference type="Proteomes" id="UP001419268">
    <property type="component" value="Unassembled WGS sequence"/>
</dbReference>
<evidence type="ECO:0000313" key="1">
    <source>
        <dbReference type="EMBL" id="KAK9112563.1"/>
    </source>
</evidence>
<dbReference type="Gene3D" id="2.40.50.140">
    <property type="entry name" value="Nucleic acid-binding proteins"/>
    <property type="match status" value="1"/>
</dbReference>
<reference evidence="1 2" key="1">
    <citation type="submission" date="2024-01" db="EMBL/GenBank/DDBJ databases">
        <title>Genome assemblies of Stephania.</title>
        <authorList>
            <person name="Yang L."/>
        </authorList>
    </citation>
    <scope>NUCLEOTIDE SEQUENCE [LARGE SCALE GENOMIC DNA]</scope>
    <source>
        <strain evidence="1">JXDWG</strain>
        <tissue evidence="1">Leaf</tissue>
    </source>
</reference>
<proteinExistence type="predicted"/>
<dbReference type="InterPro" id="IPR012340">
    <property type="entry name" value="NA-bd_OB-fold"/>
</dbReference>
<protein>
    <submittedName>
        <fullName evidence="1">Uncharacterized protein</fullName>
    </submittedName>
</protein>
<dbReference type="EMBL" id="JBBNAG010000008">
    <property type="protein sequence ID" value="KAK9112563.1"/>
    <property type="molecule type" value="Genomic_DNA"/>
</dbReference>